<reference evidence="11" key="2">
    <citation type="submission" date="2020-04" db="EMBL/GenBank/DDBJ databases">
        <authorList>
            <consortium name="NCBI Genome Project"/>
        </authorList>
    </citation>
    <scope>NUCLEOTIDE SEQUENCE</scope>
    <source>
        <strain evidence="11">CBS 342.82</strain>
    </source>
</reference>
<evidence type="ECO:0000256" key="5">
    <source>
        <dbReference type="ARBA" id="ARBA00022776"/>
    </source>
</evidence>
<reference evidence="11" key="3">
    <citation type="submission" date="2025-08" db="UniProtKB">
        <authorList>
            <consortium name="RefSeq"/>
        </authorList>
    </citation>
    <scope>IDENTIFICATION</scope>
    <source>
        <strain evidence="11">CBS 342.82</strain>
    </source>
</reference>
<dbReference type="GO" id="GO:0051301">
    <property type="term" value="P:cell division"/>
    <property type="evidence" value="ECO:0007669"/>
    <property type="project" value="UniProtKB-KW"/>
</dbReference>
<evidence type="ECO:0000256" key="2">
    <source>
        <dbReference type="ARBA" id="ARBA00004629"/>
    </source>
</evidence>
<dbReference type="AlphaFoldDB" id="A0A6J3MLQ8"/>
<keyword evidence="5" id="KW-0498">Mitosis</keyword>
<dbReference type="RefSeq" id="XP_033464958.1">
    <property type="nucleotide sequence ID" value="XM_033600495.1"/>
</dbReference>
<keyword evidence="8" id="KW-0131">Cell cycle</keyword>
<name>A0A6J3MLQ8_9PEZI</name>
<keyword evidence="6" id="KW-0995">Kinetochore</keyword>
<feature type="non-terminal residue" evidence="11">
    <location>
        <position position="197"/>
    </location>
</feature>
<evidence type="ECO:0000256" key="4">
    <source>
        <dbReference type="ARBA" id="ARBA00022618"/>
    </source>
</evidence>
<dbReference type="PANTHER" id="PTHR15459:SF3">
    <property type="entry name" value="POLYAMINE-MODULATED FACTOR 1"/>
    <property type="match status" value="1"/>
</dbReference>
<evidence type="ECO:0000256" key="3">
    <source>
        <dbReference type="ARBA" id="ARBA00022454"/>
    </source>
</evidence>
<dbReference type="PANTHER" id="PTHR15459">
    <property type="entry name" value="POLYAMINE-MODULATED FACTOR 1"/>
    <property type="match status" value="1"/>
</dbReference>
<evidence type="ECO:0000313" key="11">
    <source>
        <dbReference type="RefSeq" id="XP_033464958.1"/>
    </source>
</evidence>
<dbReference type="Proteomes" id="UP000504637">
    <property type="component" value="Unplaced"/>
</dbReference>
<evidence type="ECO:0000256" key="7">
    <source>
        <dbReference type="ARBA" id="ARBA00023242"/>
    </source>
</evidence>
<dbReference type="OrthoDB" id="18453at2759"/>
<evidence type="ECO:0000256" key="1">
    <source>
        <dbReference type="ARBA" id="ARBA00004123"/>
    </source>
</evidence>
<proteinExistence type="predicted"/>
<keyword evidence="3" id="KW-0158">Chromosome</keyword>
<dbReference type="GeneID" id="54358295"/>
<dbReference type="GO" id="GO:0007059">
    <property type="term" value="P:chromosome segregation"/>
    <property type="evidence" value="ECO:0007669"/>
    <property type="project" value="TreeGrafter"/>
</dbReference>
<organism evidence="11">
    <name type="scientific">Dissoconium aciculare CBS 342.82</name>
    <dbReference type="NCBI Taxonomy" id="1314786"/>
    <lineage>
        <taxon>Eukaryota</taxon>
        <taxon>Fungi</taxon>
        <taxon>Dikarya</taxon>
        <taxon>Ascomycota</taxon>
        <taxon>Pezizomycotina</taxon>
        <taxon>Dothideomycetes</taxon>
        <taxon>Dothideomycetidae</taxon>
        <taxon>Mycosphaerellales</taxon>
        <taxon>Dissoconiaceae</taxon>
        <taxon>Dissoconium</taxon>
    </lineage>
</organism>
<dbReference type="GO" id="GO:0005634">
    <property type="term" value="C:nucleus"/>
    <property type="evidence" value="ECO:0007669"/>
    <property type="project" value="UniProtKB-SubCell"/>
</dbReference>
<keyword evidence="4" id="KW-0132">Cell division</keyword>
<accession>A0A6J3MLQ8</accession>
<evidence type="ECO:0000256" key="8">
    <source>
        <dbReference type="ARBA" id="ARBA00023306"/>
    </source>
</evidence>
<reference evidence="11" key="1">
    <citation type="submission" date="2020-01" db="EMBL/GenBank/DDBJ databases">
        <authorList>
            <consortium name="DOE Joint Genome Institute"/>
            <person name="Haridas S."/>
            <person name="Albert R."/>
            <person name="Binder M."/>
            <person name="Bloem J."/>
            <person name="Labutti K."/>
            <person name="Salamov A."/>
            <person name="Andreopoulos B."/>
            <person name="Baker S.E."/>
            <person name="Barry K."/>
            <person name="Bills G."/>
            <person name="Bluhm B.H."/>
            <person name="Cannon C."/>
            <person name="Castanera R."/>
            <person name="Culley D.E."/>
            <person name="Daum C."/>
            <person name="Ezra D."/>
            <person name="Gonzalez J.B."/>
            <person name="Henrissat B."/>
            <person name="Kuo A."/>
            <person name="Liang C."/>
            <person name="Lipzen A."/>
            <person name="Lutzoni F."/>
            <person name="Magnuson J."/>
            <person name="Mondo S."/>
            <person name="Nolan M."/>
            <person name="Ohm R."/>
            <person name="Pangilinan J."/>
            <person name="Park H.-J."/>
            <person name="Ramirez L."/>
            <person name="Alfaro M."/>
            <person name="Sun H."/>
            <person name="Tritt A."/>
            <person name="Yoshinaga Y."/>
            <person name="Zwiers L.-H."/>
            <person name="Turgeon B.G."/>
            <person name="Goodwin S.B."/>
            <person name="Spatafora J.W."/>
            <person name="Crous P.W."/>
            <person name="Grigoriev I.V."/>
        </authorList>
    </citation>
    <scope>NUCLEOTIDE SEQUENCE</scope>
    <source>
        <strain evidence="11">CBS 342.82</strain>
    </source>
</reference>
<sequence length="197" mass="21226">PAHPPPTASAPGPRATALQKLYNDAVAHVLRVCNYGNFASCFPTPAAQVPGAVRNLHEQFTAKLGDVLRREFEGILFDRNVVPSLNELDRVVEEARRRKAAAVAEAAARRDGDDDGGGAVQKPIPPHTLPARQLYISHLAPSLATYQAQMSERQDALGKENAELAERILRQRAEIGRLLGGLESVVRDLSGSVAALQ</sequence>
<keyword evidence="7" id="KW-0539">Nucleus</keyword>
<evidence type="ECO:0000256" key="6">
    <source>
        <dbReference type="ARBA" id="ARBA00022838"/>
    </source>
</evidence>
<feature type="non-terminal residue" evidence="11">
    <location>
        <position position="1"/>
    </location>
</feature>
<dbReference type="InterPro" id="IPR007128">
    <property type="entry name" value="PMF1/Nnf1"/>
</dbReference>
<protein>
    <submittedName>
        <fullName evidence="11">Nnf1-domain-containing protein</fullName>
    </submittedName>
</protein>
<keyword evidence="10" id="KW-1185">Reference proteome</keyword>
<evidence type="ECO:0000313" key="10">
    <source>
        <dbReference type="Proteomes" id="UP000504637"/>
    </source>
</evidence>
<dbReference type="Pfam" id="PF03980">
    <property type="entry name" value="Nnf1"/>
    <property type="match status" value="1"/>
</dbReference>
<dbReference type="GO" id="GO:0000444">
    <property type="term" value="C:MIS12/MIND type complex"/>
    <property type="evidence" value="ECO:0007669"/>
    <property type="project" value="InterPro"/>
</dbReference>
<comment type="subcellular location">
    <subcellularLocation>
        <location evidence="2">Chromosome</location>
        <location evidence="2">Centromere</location>
        <location evidence="2">Kinetochore</location>
    </subcellularLocation>
    <subcellularLocation>
        <location evidence="1">Nucleus</location>
    </subcellularLocation>
</comment>
<keyword evidence="9" id="KW-0137">Centromere</keyword>
<evidence type="ECO:0000256" key="9">
    <source>
        <dbReference type="ARBA" id="ARBA00023328"/>
    </source>
</evidence>
<gene>
    <name evidence="11" type="ORF">K489DRAFT_303931</name>
</gene>